<dbReference type="Proteomes" id="UP000054097">
    <property type="component" value="Unassembled WGS sequence"/>
</dbReference>
<name>A0A0C3AN23_SERVB</name>
<organism evidence="2 3">
    <name type="scientific">Serendipita vermifera MAFF 305830</name>
    <dbReference type="NCBI Taxonomy" id="933852"/>
    <lineage>
        <taxon>Eukaryota</taxon>
        <taxon>Fungi</taxon>
        <taxon>Dikarya</taxon>
        <taxon>Basidiomycota</taxon>
        <taxon>Agaricomycotina</taxon>
        <taxon>Agaricomycetes</taxon>
        <taxon>Sebacinales</taxon>
        <taxon>Serendipitaceae</taxon>
        <taxon>Serendipita</taxon>
    </lineage>
</organism>
<dbReference type="HOGENOM" id="CLU_168443_0_0_1"/>
<feature type="transmembrane region" description="Helical" evidence="1">
    <location>
        <begin position="40"/>
        <end position="56"/>
    </location>
</feature>
<keyword evidence="1" id="KW-0812">Transmembrane</keyword>
<reference evidence="2 3" key="1">
    <citation type="submission" date="2014-04" db="EMBL/GenBank/DDBJ databases">
        <authorList>
            <consortium name="DOE Joint Genome Institute"/>
            <person name="Kuo A."/>
            <person name="Zuccaro A."/>
            <person name="Kohler A."/>
            <person name="Nagy L.G."/>
            <person name="Floudas D."/>
            <person name="Copeland A."/>
            <person name="Barry K.W."/>
            <person name="Cichocki N."/>
            <person name="Veneault-Fourrey C."/>
            <person name="LaButti K."/>
            <person name="Lindquist E.A."/>
            <person name="Lipzen A."/>
            <person name="Lundell T."/>
            <person name="Morin E."/>
            <person name="Murat C."/>
            <person name="Sun H."/>
            <person name="Tunlid A."/>
            <person name="Henrissat B."/>
            <person name="Grigoriev I.V."/>
            <person name="Hibbett D.S."/>
            <person name="Martin F."/>
            <person name="Nordberg H.P."/>
            <person name="Cantor M.N."/>
            <person name="Hua S.X."/>
        </authorList>
    </citation>
    <scope>NUCLEOTIDE SEQUENCE [LARGE SCALE GENOMIC DNA]</scope>
    <source>
        <strain evidence="2 3">MAFF 305830</strain>
    </source>
</reference>
<evidence type="ECO:0000313" key="3">
    <source>
        <dbReference type="Proteomes" id="UP000054097"/>
    </source>
</evidence>
<keyword evidence="1" id="KW-0472">Membrane</keyword>
<gene>
    <name evidence="2" type="ORF">M408DRAFT_330772</name>
</gene>
<reference evidence="3" key="2">
    <citation type="submission" date="2015-01" db="EMBL/GenBank/DDBJ databases">
        <title>Evolutionary Origins and Diversification of the Mycorrhizal Mutualists.</title>
        <authorList>
            <consortium name="DOE Joint Genome Institute"/>
            <consortium name="Mycorrhizal Genomics Consortium"/>
            <person name="Kohler A."/>
            <person name="Kuo A."/>
            <person name="Nagy L.G."/>
            <person name="Floudas D."/>
            <person name="Copeland A."/>
            <person name="Barry K.W."/>
            <person name="Cichocki N."/>
            <person name="Veneault-Fourrey C."/>
            <person name="LaButti K."/>
            <person name="Lindquist E.A."/>
            <person name="Lipzen A."/>
            <person name="Lundell T."/>
            <person name="Morin E."/>
            <person name="Murat C."/>
            <person name="Riley R."/>
            <person name="Ohm R."/>
            <person name="Sun H."/>
            <person name="Tunlid A."/>
            <person name="Henrissat B."/>
            <person name="Grigoriev I.V."/>
            <person name="Hibbett D.S."/>
            <person name="Martin F."/>
        </authorList>
    </citation>
    <scope>NUCLEOTIDE SEQUENCE [LARGE SCALE GENOMIC DNA]</scope>
    <source>
        <strain evidence="3">MAFF 305830</strain>
    </source>
</reference>
<proteinExistence type="predicted"/>
<dbReference type="OrthoDB" id="2561686at2759"/>
<protein>
    <submittedName>
        <fullName evidence="2">Uncharacterized protein</fullName>
    </submittedName>
</protein>
<keyword evidence="3" id="KW-1185">Reference proteome</keyword>
<keyword evidence="1" id="KW-1133">Transmembrane helix</keyword>
<dbReference type="AlphaFoldDB" id="A0A0C3AN23"/>
<evidence type="ECO:0000256" key="1">
    <source>
        <dbReference type="SAM" id="Phobius"/>
    </source>
</evidence>
<sequence length="103" mass="10907">MASISSSLQHLFHGLYDIFAGLGQSVFAVITSIFALAQNLVQAVFGIVSTFVTAIVDLMSGALGFVMGNLFIILALGAAYWFYATQTQTGRQKTAGGTKNPLK</sequence>
<evidence type="ECO:0000313" key="2">
    <source>
        <dbReference type="EMBL" id="KIM25980.1"/>
    </source>
</evidence>
<feature type="transmembrane region" description="Helical" evidence="1">
    <location>
        <begin position="15"/>
        <end position="35"/>
    </location>
</feature>
<accession>A0A0C3AN23</accession>
<dbReference type="EMBL" id="KN824309">
    <property type="protein sequence ID" value="KIM25980.1"/>
    <property type="molecule type" value="Genomic_DNA"/>
</dbReference>
<feature type="transmembrane region" description="Helical" evidence="1">
    <location>
        <begin position="62"/>
        <end position="83"/>
    </location>
</feature>